<feature type="region of interest" description="Disordered" evidence="1">
    <location>
        <begin position="165"/>
        <end position="195"/>
    </location>
</feature>
<dbReference type="Proteomes" id="UP000593567">
    <property type="component" value="Unassembled WGS sequence"/>
</dbReference>
<evidence type="ECO:0000256" key="1">
    <source>
        <dbReference type="SAM" id="MobiDB-lite"/>
    </source>
</evidence>
<feature type="compositionally biased region" description="Polar residues" evidence="1">
    <location>
        <begin position="125"/>
        <end position="143"/>
    </location>
</feature>
<dbReference type="AlphaFoldDB" id="A0A7J7JEZ7"/>
<protein>
    <submittedName>
        <fullName evidence="2">Uncharacterized protein</fullName>
    </submittedName>
</protein>
<feature type="region of interest" description="Disordered" evidence="1">
    <location>
        <begin position="1"/>
        <end position="22"/>
    </location>
</feature>
<organism evidence="2 3">
    <name type="scientific">Bugula neritina</name>
    <name type="common">Brown bryozoan</name>
    <name type="synonym">Sertularia neritina</name>
    <dbReference type="NCBI Taxonomy" id="10212"/>
    <lineage>
        <taxon>Eukaryota</taxon>
        <taxon>Metazoa</taxon>
        <taxon>Spiralia</taxon>
        <taxon>Lophotrochozoa</taxon>
        <taxon>Bryozoa</taxon>
        <taxon>Gymnolaemata</taxon>
        <taxon>Cheilostomatida</taxon>
        <taxon>Flustrina</taxon>
        <taxon>Buguloidea</taxon>
        <taxon>Bugulidae</taxon>
        <taxon>Bugula</taxon>
    </lineage>
</organism>
<feature type="region of interest" description="Disordered" evidence="1">
    <location>
        <begin position="109"/>
        <end position="143"/>
    </location>
</feature>
<gene>
    <name evidence="2" type="ORF">EB796_017556</name>
</gene>
<sequence length="195" mass="22503">MTAVDSNSEVQEQMEDEGEEVKMVPVFDIDGEMYQQYRKPSEEDWEMSLIWRRHTVSSKAKDWGSIKARQSRPIPVLYQRLRNFDSVPAFKQYKEDELKTVIDRVQRPTKSAVLKSSHKDGSPSICPNTQNNGNGHSYDQQQAVTQRLLRPTKSQAHRVQLTLKYHPKQINQSEATPSNEVCQEAENTTSHGEER</sequence>
<name>A0A7J7JEZ7_BUGNE</name>
<evidence type="ECO:0000313" key="3">
    <source>
        <dbReference type="Proteomes" id="UP000593567"/>
    </source>
</evidence>
<evidence type="ECO:0000313" key="2">
    <source>
        <dbReference type="EMBL" id="KAF6024161.1"/>
    </source>
</evidence>
<proteinExistence type="predicted"/>
<feature type="compositionally biased region" description="Polar residues" evidence="1">
    <location>
        <begin position="169"/>
        <end position="195"/>
    </location>
</feature>
<dbReference type="EMBL" id="VXIV02002612">
    <property type="protein sequence ID" value="KAF6024161.1"/>
    <property type="molecule type" value="Genomic_DNA"/>
</dbReference>
<keyword evidence="3" id="KW-1185">Reference proteome</keyword>
<reference evidence="2" key="1">
    <citation type="submission" date="2020-06" db="EMBL/GenBank/DDBJ databases">
        <title>Draft genome of Bugula neritina, a colonial animal packing powerful symbionts and potential medicines.</title>
        <authorList>
            <person name="Rayko M."/>
        </authorList>
    </citation>
    <scope>NUCLEOTIDE SEQUENCE [LARGE SCALE GENOMIC DNA]</scope>
    <source>
        <strain evidence="2">Kwan_BN1</strain>
    </source>
</reference>
<comment type="caution">
    <text evidence="2">The sequence shown here is derived from an EMBL/GenBank/DDBJ whole genome shotgun (WGS) entry which is preliminary data.</text>
</comment>
<accession>A0A7J7JEZ7</accession>